<organism evidence="2 3">
    <name type="scientific">Sphingobium xenophagum</name>
    <dbReference type="NCBI Taxonomy" id="121428"/>
    <lineage>
        <taxon>Bacteria</taxon>
        <taxon>Pseudomonadati</taxon>
        <taxon>Pseudomonadota</taxon>
        <taxon>Alphaproteobacteria</taxon>
        <taxon>Sphingomonadales</taxon>
        <taxon>Sphingomonadaceae</taxon>
        <taxon>Sphingobium</taxon>
    </lineage>
</organism>
<dbReference type="SUPFAM" id="SSF46785">
    <property type="entry name" value="Winged helix' DNA-binding domain"/>
    <property type="match status" value="1"/>
</dbReference>
<dbReference type="PANTHER" id="PTHR33164:SF44">
    <property type="entry name" value="TRANSCRIPTIONAL REGULATORY PROTEIN"/>
    <property type="match status" value="1"/>
</dbReference>
<dbReference type="PROSITE" id="PS50995">
    <property type="entry name" value="HTH_MARR_2"/>
    <property type="match status" value="1"/>
</dbReference>
<gene>
    <name evidence="2" type="ORF">MBESOW_P4324</name>
</gene>
<keyword evidence="3" id="KW-1185">Reference proteome</keyword>
<dbReference type="Gene3D" id="1.10.10.10">
    <property type="entry name" value="Winged helix-like DNA-binding domain superfamily/Winged helix DNA-binding domain"/>
    <property type="match status" value="1"/>
</dbReference>
<sequence length="133" mass="15064">MSEIEKLKRRSHQAGKEDKLRALEFMFYAHRAFLVDVDPILSELGFGRAHHRALFLVARWPGITVNQLLARLKITNQSFSRIVRDLLNAGLIVQSADSADRRQRCHFVTAKGEELYPILLRLTLGGIPTAADV</sequence>
<comment type="caution">
    <text evidence="2">The sequence shown here is derived from an EMBL/GenBank/DDBJ whole genome shotgun (WGS) entry which is preliminary data.</text>
</comment>
<evidence type="ECO:0000313" key="3">
    <source>
        <dbReference type="Proteomes" id="UP000290975"/>
    </source>
</evidence>
<dbReference type="AlphaFoldDB" id="A0A401J9F9"/>
<dbReference type="InterPro" id="IPR039422">
    <property type="entry name" value="MarR/SlyA-like"/>
</dbReference>
<evidence type="ECO:0000259" key="1">
    <source>
        <dbReference type="PROSITE" id="PS50995"/>
    </source>
</evidence>
<name>A0A401J9F9_SPHXE</name>
<evidence type="ECO:0000313" key="2">
    <source>
        <dbReference type="EMBL" id="GBH33198.1"/>
    </source>
</evidence>
<dbReference type="GO" id="GO:0006950">
    <property type="term" value="P:response to stress"/>
    <property type="evidence" value="ECO:0007669"/>
    <property type="project" value="TreeGrafter"/>
</dbReference>
<proteinExistence type="predicted"/>
<protein>
    <recommendedName>
        <fullName evidence="1">HTH marR-type domain-containing protein</fullName>
    </recommendedName>
</protein>
<dbReference type="GO" id="GO:0003700">
    <property type="term" value="F:DNA-binding transcription factor activity"/>
    <property type="evidence" value="ECO:0007669"/>
    <property type="project" value="InterPro"/>
</dbReference>
<accession>A0A401J9F9</accession>
<dbReference type="EMBL" id="BBQY01000090">
    <property type="protein sequence ID" value="GBH33198.1"/>
    <property type="molecule type" value="Genomic_DNA"/>
</dbReference>
<dbReference type="InterPro" id="IPR036388">
    <property type="entry name" value="WH-like_DNA-bd_sf"/>
</dbReference>
<dbReference type="PANTHER" id="PTHR33164">
    <property type="entry name" value="TRANSCRIPTIONAL REGULATOR, MARR FAMILY"/>
    <property type="match status" value="1"/>
</dbReference>
<reference evidence="2 3" key="1">
    <citation type="submission" date="2014-12" db="EMBL/GenBank/DDBJ databases">
        <title>Whole genome sequencing of Sphingobium xenophagum OW59.</title>
        <authorList>
            <person name="Ohta Y."/>
            <person name="Nishi S."/>
            <person name="Hatada Y."/>
        </authorList>
    </citation>
    <scope>NUCLEOTIDE SEQUENCE [LARGE SCALE GENOMIC DNA]</scope>
    <source>
        <strain evidence="2 3">OW59</strain>
    </source>
</reference>
<dbReference type="InterPro" id="IPR036390">
    <property type="entry name" value="WH_DNA-bd_sf"/>
</dbReference>
<dbReference type="Proteomes" id="UP000290975">
    <property type="component" value="Unassembled WGS sequence"/>
</dbReference>
<dbReference type="RefSeq" id="WP_165418829.1">
    <property type="nucleotide sequence ID" value="NZ_BBQY01000090.1"/>
</dbReference>
<dbReference type="SMART" id="SM00347">
    <property type="entry name" value="HTH_MARR"/>
    <property type="match status" value="1"/>
</dbReference>
<dbReference type="InterPro" id="IPR000835">
    <property type="entry name" value="HTH_MarR-typ"/>
</dbReference>
<feature type="domain" description="HTH marR-type" evidence="1">
    <location>
        <begin position="16"/>
        <end position="133"/>
    </location>
</feature>
<dbReference type="Pfam" id="PF12802">
    <property type="entry name" value="MarR_2"/>
    <property type="match status" value="1"/>
</dbReference>